<gene>
    <name evidence="1" type="ORF">CEXT_576611</name>
</gene>
<comment type="caution">
    <text evidence="1">The sequence shown here is derived from an EMBL/GenBank/DDBJ whole genome shotgun (WGS) entry which is preliminary data.</text>
</comment>
<name>A0AAV4WMP1_CAEEX</name>
<evidence type="ECO:0000313" key="2">
    <source>
        <dbReference type="Proteomes" id="UP001054945"/>
    </source>
</evidence>
<keyword evidence="2" id="KW-1185">Reference proteome</keyword>
<dbReference type="AlphaFoldDB" id="A0AAV4WMP1"/>
<proteinExistence type="predicted"/>
<protein>
    <submittedName>
        <fullName evidence="1">Uncharacterized protein</fullName>
    </submittedName>
</protein>
<reference evidence="1 2" key="1">
    <citation type="submission" date="2021-06" db="EMBL/GenBank/DDBJ databases">
        <title>Caerostris extrusa draft genome.</title>
        <authorList>
            <person name="Kono N."/>
            <person name="Arakawa K."/>
        </authorList>
    </citation>
    <scope>NUCLEOTIDE SEQUENCE [LARGE SCALE GENOMIC DNA]</scope>
</reference>
<dbReference type="EMBL" id="BPLR01016426">
    <property type="protein sequence ID" value="GIY83786.1"/>
    <property type="molecule type" value="Genomic_DNA"/>
</dbReference>
<sequence length="156" mass="17787">MRLSKLLSCFCLVEILKKVPDESQPAWFRVQTPDCMISSESKAGRSDIVKQPNALVFQTHVNYRYGQLITLMLLYTPPTALRTLLHQQLHQQLVAFPVYGGFGLCSGLRSRAMTGRLKNELRSHISIRSGWTQLPNAYAWWAGSRPRWFQPSVSHA</sequence>
<evidence type="ECO:0000313" key="1">
    <source>
        <dbReference type="EMBL" id="GIY83786.1"/>
    </source>
</evidence>
<dbReference type="Proteomes" id="UP001054945">
    <property type="component" value="Unassembled WGS sequence"/>
</dbReference>
<organism evidence="1 2">
    <name type="scientific">Caerostris extrusa</name>
    <name type="common">Bark spider</name>
    <name type="synonym">Caerostris bankana</name>
    <dbReference type="NCBI Taxonomy" id="172846"/>
    <lineage>
        <taxon>Eukaryota</taxon>
        <taxon>Metazoa</taxon>
        <taxon>Ecdysozoa</taxon>
        <taxon>Arthropoda</taxon>
        <taxon>Chelicerata</taxon>
        <taxon>Arachnida</taxon>
        <taxon>Araneae</taxon>
        <taxon>Araneomorphae</taxon>
        <taxon>Entelegynae</taxon>
        <taxon>Araneoidea</taxon>
        <taxon>Araneidae</taxon>
        <taxon>Caerostris</taxon>
    </lineage>
</organism>
<accession>A0AAV4WMP1</accession>